<dbReference type="Gene3D" id="2.40.100.20">
    <property type="match status" value="1"/>
</dbReference>
<feature type="domain" description="Cucumopine synthase C-terminal helical bundle" evidence="1">
    <location>
        <begin position="158"/>
        <end position="292"/>
    </location>
</feature>
<protein>
    <recommendedName>
        <fullName evidence="1">Cucumopine synthase C-terminal helical bundle domain-containing protein</fullName>
    </recommendedName>
</protein>
<dbReference type="InterPro" id="IPR040602">
    <property type="entry name" value="Cucumopine_C"/>
</dbReference>
<name>A0A5Q4ZEW2_9BURK</name>
<evidence type="ECO:0000259" key="1">
    <source>
        <dbReference type="Pfam" id="PF18631"/>
    </source>
</evidence>
<sequence>MGRLIDIAWPQLNVKVVAELNDERNPELCEEFWQQLPFKVTQAHPVVSGASMYAWTPVVSSAPVHHRELITECPIGRLRYSQSTGNKMSVQYGKGQEPLAQPVLGQVLPEYCHLLPGVGKAVWNNLFYEKDVIFLEVSAHEGQGHSGKPAKPINLAPLAQKLYDEAERIQLVEPEEIRALRLGEVEDAGTYGQYFSAWDFANGMLRDYIMYTIYPILTLAGKLEPKALSQVLNELDVPYSSYLSVVGFKKLEALAGEVREYVAKAESKEEIQQVLRAFLQYGNRLCAWSYQMFPWYLGMFYNRSKDGQERPGRWKPDAE</sequence>
<dbReference type="AlphaFoldDB" id="A0A5Q4ZEW2"/>
<reference evidence="2 3" key="1">
    <citation type="submission" date="2019-08" db="EMBL/GenBank/DDBJ databases">
        <authorList>
            <person name="Herpell B J."/>
        </authorList>
    </citation>
    <scope>NUCLEOTIDE SEQUENCE [LARGE SCALE GENOMIC DNA]</scope>
    <source>
        <strain evidence="3">Msb3</strain>
    </source>
</reference>
<evidence type="ECO:0000313" key="2">
    <source>
        <dbReference type="EMBL" id="VVD29402.1"/>
    </source>
</evidence>
<gene>
    <name evidence="2" type="ORF">PDMSB3_2946</name>
</gene>
<evidence type="ECO:0000313" key="3">
    <source>
        <dbReference type="Proteomes" id="UP000325811"/>
    </source>
</evidence>
<proteinExistence type="predicted"/>
<organism evidence="2 3">
    <name type="scientific">Paraburkholderia dioscoreae</name>
    <dbReference type="NCBI Taxonomy" id="2604047"/>
    <lineage>
        <taxon>Bacteria</taxon>
        <taxon>Pseudomonadati</taxon>
        <taxon>Pseudomonadota</taxon>
        <taxon>Betaproteobacteria</taxon>
        <taxon>Burkholderiales</taxon>
        <taxon>Burkholderiaceae</taxon>
        <taxon>Paraburkholderia</taxon>
    </lineage>
</organism>
<dbReference type="Proteomes" id="UP000325811">
    <property type="component" value="Chromosome I"/>
</dbReference>
<keyword evidence="3" id="KW-1185">Reference proteome</keyword>
<dbReference type="KEGG" id="pdio:PDMSB3_2946"/>
<dbReference type="EMBL" id="LR699553">
    <property type="protein sequence ID" value="VVD29402.1"/>
    <property type="molecule type" value="Genomic_DNA"/>
</dbReference>
<accession>A0A5Q4ZEW2</accession>
<dbReference type="RefSeq" id="WP_007181213.1">
    <property type="nucleotide sequence ID" value="NZ_LR699553.1"/>
</dbReference>
<dbReference type="Pfam" id="PF18631">
    <property type="entry name" value="Cucumopine_C"/>
    <property type="match status" value="1"/>
</dbReference>